<protein>
    <recommendedName>
        <fullName evidence="5">Proteophosphoglycan ppg4</fullName>
    </recommendedName>
</protein>
<comment type="caution">
    <text evidence="3">The sequence shown here is derived from an EMBL/GenBank/DDBJ whole genome shotgun (WGS) entry which is preliminary data.</text>
</comment>
<feature type="coiled-coil region" evidence="1">
    <location>
        <begin position="309"/>
        <end position="365"/>
    </location>
</feature>
<keyword evidence="1" id="KW-0175">Coiled coil</keyword>
<feature type="region of interest" description="Disordered" evidence="2">
    <location>
        <begin position="134"/>
        <end position="212"/>
    </location>
</feature>
<feature type="region of interest" description="Disordered" evidence="2">
    <location>
        <begin position="44"/>
        <end position="109"/>
    </location>
</feature>
<keyword evidence="4" id="KW-1185">Reference proteome</keyword>
<feature type="compositionally biased region" description="Polar residues" evidence="2">
    <location>
        <begin position="44"/>
        <end position="57"/>
    </location>
</feature>
<reference evidence="3 4" key="1">
    <citation type="submission" date="2021-12" db="EMBL/GenBank/DDBJ databases">
        <title>High titer production of polyol ester of fatty acids by Rhodotorula paludigena BS15 towards product separation-free biomass refinery.</title>
        <authorList>
            <person name="Mano J."/>
            <person name="Ono H."/>
            <person name="Tanaka T."/>
            <person name="Naito K."/>
            <person name="Sushida H."/>
            <person name="Ike M."/>
            <person name="Tokuyasu K."/>
            <person name="Kitaoka M."/>
        </authorList>
    </citation>
    <scope>NUCLEOTIDE SEQUENCE [LARGE SCALE GENOMIC DNA]</scope>
    <source>
        <strain evidence="3 4">BS15</strain>
    </source>
</reference>
<organism evidence="3 4">
    <name type="scientific">Rhodotorula paludigena</name>
    <dbReference type="NCBI Taxonomy" id="86838"/>
    <lineage>
        <taxon>Eukaryota</taxon>
        <taxon>Fungi</taxon>
        <taxon>Dikarya</taxon>
        <taxon>Basidiomycota</taxon>
        <taxon>Pucciniomycotina</taxon>
        <taxon>Microbotryomycetes</taxon>
        <taxon>Sporidiobolales</taxon>
        <taxon>Sporidiobolaceae</taxon>
        <taxon>Rhodotorula</taxon>
    </lineage>
</organism>
<evidence type="ECO:0008006" key="5">
    <source>
        <dbReference type="Google" id="ProtNLM"/>
    </source>
</evidence>
<evidence type="ECO:0000256" key="1">
    <source>
        <dbReference type="SAM" id="Coils"/>
    </source>
</evidence>
<name>A0AAV5GCV6_9BASI</name>
<evidence type="ECO:0000313" key="3">
    <source>
        <dbReference type="EMBL" id="GJN87152.1"/>
    </source>
</evidence>
<feature type="compositionally biased region" description="Low complexity" evidence="2">
    <location>
        <begin position="68"/>
        <end position="80"/>
    </location>
</feature>
<dbReference type="EMBL" id="BQKY01000001">
    <property type="protein sequence ID" value="GJN87152.1"/>
    <property type="molecule type" value="Genomic_DNA"/>
</dbReference>
<sequence>MRRLAPVRRATPERLGWGINRGDADGQRATEFPPGQAEAIVQNGPKQVSAPTGSDPQLDTLGHGSPLAPSTTAPPAAQTADRLLPGPAAQTNGDKTNAGSISFDAWSFPYSAGTSADPLELDLLALGFASDSVHGQDAQIDPPPPSSVAPASDLSRPRNGTTEPSIGTDEDDKGTAGKKKRAGPGTSERFKKREKRVDGAKLIDDRDKQRASYRSRVETLKVNFQEIMTRTGGTGMLLCAHPAVLGTKASALPHYTRRVTPNLTKADETADLSALPLPPSLFPSSSQLRAVPFSDVTTTVELLFGAMVCVEQEKQVRQTKREHDAMRAQVKSFEAERAAARQAEADRLAKEIKDAQQQAQDRHQRIDRTIAMLTEMGMSLEDAHARAYALEDGPGAVDS</sequence>
<evidence type="ECO:0000256" key="2">
    <source>
        <dbReference type="SAM" id="MobiDB-lite"/>
    </source>
</evidence>
<dbReference type="Proteomes" id="UP001342314">
    <property type="component" value="Unassembled WGS sequence"/>
</dbReference>
<feature type="compositionally biased region" description="Basic and acidic residues" evidence="2">
    <location>
        <begin position="188"/>
        <end position="212"/>
    </location>
</feature>
<proteinExistence type="predicted"/>
<accession>A0AAV5GCV6</accession>
<dbReference type="AlphaFoldDB" id="A0AAV5GCV6"/>
<feature type="compositionally biased region" description="Polar residues" evidence="2">
    <location>
        <begin position="89"/>
        <end position="100"/>
    </location>
</feature>
<gene>
    <name evidence="3" type="ORF">Rhopal_000097-T1</name>
</gene>
<evidence type="ECO:0000313" key="4">
    <source>
        <dbReference type="Proteomes" id="UP001342314"/>
    </source>
</evidence>
<feature type="region of interest" description="Disordered" evidence="2">
    <location>
        <begin position="1"/>
        <end position="31"/>
    </location>
</feature>